<dbReference type="Gene3D" id="1.10.510.10">
    <property type="entry name" value="Transferase(Phosphotransferase) domain 1"/>
    <property type="match status" value="1"/>
</dbReference>
<dbReference type="GO" id="GO:0005524">
    <property type="term" value="F:ATP binding"/>
    <property type="evidence" value="ECO:0007669"/>
    <property type="project" value="InterPro"/>
</dbReference>
<evidence type="ECO:0000256" key="2">
    <source>
        <dbReference type="SAM" id="MobiDB-lite"/>
    </source>
</evidence>
<dbReference type="AlphaFoldDB" id="A0A1B6LAK6"/>
<dbReference type="SUPFAM" id="SSF56112">
    <property type="entry name" value="Protein kinase-like (PK-like)"/>
    <property type="match status" value="1"/>
</dbReference>
<proteinExistence type="predicted"/>
<dbReference type="InterPro" id="IPR050235">
    <property type="entry name" value="CK1_Ser-Thr_kinase"/>
</dbReference>
<dbReference type="PROSITE" id="PS50011">
    <property type="entry name" value="PROTEIN_KINASE_DOM"/>
    <property type="match status" value="1"/>
</dbReference>
<dbReference type="GO" id="GO:0004674">
    <property type="term" value="F:protein serine/threonine kinase activity"/>
    <property type="evidence" value="ECO:0007669"/>
    <property type="project" value="UniProtKB-EC"/>
</dbReference>
<dbReference type="EMBL" id="GEBQ01019240">
    <property type="protein sequence ID" value="JAT20737.1"/>
    <property type="molecule type" value="Transcribed_RNA"/>
</dbReference>
<feature type="domain" description="Protein kinase" evidence="3">
    <location>
        <begin position="34"/>
        <end position="323"/>
    </location>
</feature>
<protein>
    <recommendedName>
        <fullName evidence="1">non-specific serine/threonine protein kinase</fullName>
        <ecNumber evidence="1">2.7.11.1</ecNumber>
    </recommendedName>
</protein>
<feature type="region of interest" description="Disordered" evidence="2">
    <location>
        <begin position="355"/>
        <end position="428"/>
    </location>
</feature>
<dbReference type="InterPro" id="IPR000719">
    <property type="entry name" value="Prot_kinase_dom"/>
</dbReference>
<reference evidence="4" key="1">
    <citation type="submission" date="2015-11" db="EMBL/GenBank/DDBJ databases">
        <title>De novo transcriptome assembly of four potential Pierce s Disease insect vectors from Arizona vineyards.</title>
        <authorList>
            <person name="Tassone E.E."/>
        </authorList>
    </citation>
    <scope>NUCLEOTIDE SEQUENCE</scope>
</reference>
<dbReference type="PROSITE" id="PS00108">
    <property type="entry name" value="PROTEIN_KINASE_ST"/>
    <property type="match status" value="1"/>
</dbReference>
<evidence type="ECO:0000256" key="1">
    <source>
        <dbReference type="ARBA" id="ARBA00012513"/>
    </source>
</evidence>
<accession>A0A1B6LAK6</accession>
<feature type="compositionally biased region" description="Basic residues" evidence="2">
    <location>
        <begin position="1"/>
        <end position="12"/>
    </location>
</feature>
<feature type="compositionally biased region" description="Basic and acidic residues" evidence="2">
    <location>
        <begin position="392"/>
        <end position="402"/>
    </location>
</feature>
<dbReference type="Pfam" id="PF00069">
    <property type="entry name" value="Pkinase"/>
    <property type="match status" value="1"/>
</dbReference>
<evidence type="ECO:0000259" key="3">
    <source>
        <dbReference type="PROSITE" id="PS50011"/>
    </source>
</evidence>
<dbReference type="EC" id="2.7.11.1" evidence="1"/>
<dbReference type="InterPro" id="IPR011009">
    <property type="entry name" value="Kinase-like_dom_sf"/>
</dbReference>
<sequence length="428" mass="48143">MASKAKKPKKVNGYKMPPPIPTGHIIKNTQKKAWELGTSIGKGGFGEIYCCTPIDDAGSTKSKSKSYTHVMKIEPQENGPLFVEMHFYMKVAKKEDIENWMKSKGIKRLGMPCYLGSGSFEYNSERYRFIVMDRYGQDIWSIFLQNKKVFPCATALQIGLQVLDVLEYIHDQGYAHCDVKGANLLLGTQKGTEDQVYLVDFGLAARYITTEFKPDPKKAHNGTIEYTSRDAHLGVTTRRGDMEILGFNLLHWITSTLPWDNITDPKVVEEKKNALMKNLSSAKKSIPSVPTVITSYLDYVSKLKHDQAPNYDFCRKLFKDELKKLGVLNTSKLVFKVDKLAKKDAQTPKKVLRRRPAVVIANGHDSDSAVDVGDDEESPPPTPKRTARKTKKEGPSWKDCETAKASNVVKAGEYVSSKPKPTKRQKKE</sequence>
<name>A0A1B6LAK6_9HEMI</name>
<evidence type="ECO:0000313" key="4">
    <source>
        <dbReference type="EMBL" id="JAT20737.1"/>
    </source>
</evidence>
<dbReference type="SMART" id="SM00220">
    <property type="entry name" value="S_TKc"/>
    <property type="match status" value="1"/>
</dbReference>
<dbReference type="InterPro" id="IPR008271">
    <property type="entry name" value="Ser/Thr_kinase_AS"/>
</dbReference>
<organism evidence="4">
    <name type="scientific">Graphocephala atropunctata</name>
    <dbReference type="NCBI Taxonomy" id="36148"/>
    <lineage>
        <taxon>Eukaryota</taxon>
        <taxon>Metazoa</taxon>
        <taxon>Ecdysozoa</taxon>
        <taxon>Arthropoda</taxon>
        <taxon>Hexapoda</taxon>
        <taxon>Insecta</taxon>
        <taxon>Pterygota</taxon>
        <taxon>Neoptera</taxon>
        <taxon>Paraneoptera</taxon>
        <taxon>Hemiptera</taxon>
        <taxon>Auchenorrhyncha</taxon>
        <taxon>Membracoidea</taxon>
        <taxon>Cicadellidae</taxon>
        <taxon>Cicadellinae</taxon>
        <taxon>Cicadellini</taxon>
        <taxon>Graphocephala</taxon>
    </lineage>
</organism>
<dbReference type="PANTHER" id="PTHR11909">
    <property type="entry name" value="CASEIN KINASE-RELATED"/>
    <property type="match status" value="1"/>
</dbReference>
<feature type="region of interest" description="Disordered" evidence="2">
    <location>
        <begin position="1"/>
        <end position="22"/>
    </location>
</feature>
<gene>
    <name evidence="4" type="ORF">g.18875</name>
</gene>